<evidence type="ECO:0008006" key="4">
    <source>
        <dbReference type="Google" id="ProtNLM"/>
    </source>
</evidence>
<evidence type="ECO:0000313" key="2">
    <source>
        <dbReference type="EMBL" id="KPI37333.1"/>
    </source>
</evidence>
<protein>
    <recommendedName>
        <fullName evidence="4">F-box domain-containing protein</fullName>
    </recommendedName>
</protein>
<dbReference type="AlphaFoldDB" id="A0A0N1H722"/>
<proteinExistence type="predicted"/>
<name>A0A0N1H722_9EURO</name>
<dbReference type="RefSeq" id="XP_017997296.1">
    <property type="nucleotide sequence ID" value="XM_018139045.1"/>
</dbReference>
<comment type="caution">
    <text evidence="2">The sequence shown here is derived from an EMBL/GenBank/DDBJ whole genome shotgun (WGS) entry which is preliminary data.</text>
</comment>
<gene>
    <name evidence="2" type="ORF">AB675_10284</name>
</gene>
<dbReference type="STRING" id="1664694.A0A0N1H722"/>
<keyword evidence="3" id="KW-1185">Reference proteome</keyword>
<dbReference type="OrthoDB" id="3912356at2759"/>
<dbReference type="EMBL" id="LFJN01000024">
    <property type="protein sequence ID" value="KPI37333.1"/>
    <property type="molecule type" value="Genomic_DNA"/>
</dbReference>
<feature type="region of interest" description="Disordered" evidence="1">
    <location>
        <begin position="1"/>
        <end position="55"/>
    </location>
</feature>
<dbReference type="VEuPathDB" id="FungiDB:AB675_10284"/>
<dbReference type="Proteomes" id="UP000038010">
    <property type="component" value="Unassembled WGS sequence"/>
</dbReference>
<sequence>MAANVDSPRRSSLFGLFKKSKKERSQSVAPTDDDTGRKMLGNRSPRRSLQLPGKDNYVIEHRSTNLSSLSGHSGLRTMQSPEQYKTDSQTEPGESIVARFTERTWQQVYAYLSDADLAAISFSCKAFHSRLGTEPFQKLADPDNLAQRYDFLQRLDKTLPGHLLCFDCHRYHKRIAPGEEKLVPINVQSPVYDCPEVGNPNKINPRIRITFDRIMPLTFVQMAMRAHRFGAPYGITMDTISRRYKDKVDDSTWSHQTKFAVVKGHLLMRVMSSCYAPPGLPPAGERHLLYSRQNFIPFFSVCPHWQDGVLMPNVKCALRHIPKPLEGSGLNRVARETKLHFNPEKPIVSLCHNCKPMRRCPECPSEYLIEIRMTEDKADPTKLFKQTLVVTRWSDLGDGSSPFTPEWEALNGKPGFDSVEALGKRAVAGQFEAEFNGDVIPSQNMLSMNPEKMKLGEKGHDWY</sequence>
<accession>A0A0N1H722</accession>
<organism evidence="2 3">
    <name type="scientific">Cyphellophora attinorum</name>
    <dbReference type="NCBI Taxonomy" id="1664694"/>
    <lineage>
        <taxon>Eukaryota</taxon>
        <taxon>Fungi</taxon>
        <taxon>Dikarya</taxon>
        <taxon>Ascomycota</taxon>
        <taxon>Pezizomycotina</taxon>
        <taxon>Eurotiomycetes</taxon>
        <taxon>Chaetothyriomycetidae</taxon>
        <taxon>Chaetothyriales</taxon>
        <taxon>Cyphellophoraceae</taxon>
        <taxon>Cyphellophora</taxon>
    </lineage>
</organism>
<evidence type="ECO:0000313" key="3">
    <source>
        <dbReference type="Proteomes" id="UP000038010"/>
    </source>
</evidence>
<evidence type="ECO:0000256" key="1">
    <source>
        <dbReference type="SAM" id="MobiDB-lite"/>
    </source>
</evidence>
<dbReference type="GeneID" id="28730925"/>
<reference evidence="2 3" key="1">
    <citation type="submission" date="2015-06" db="EMBL/GenBank/DDBJ databases">
        <title>Draft genome of the ant-associated black yeast Phialophora attae CBS 131958.</title>
        <authorList>
            <person name="Moreno L.F."/>
            <person name="Stielow B.J."/>
            <person name="de Hoog S."/>
            <person name="Vicente V.A."/>
            <person name="Weiss V.A."/>
            <person name="de Vries M."/>
            <person name="Cruz L.M."/>
            <person name="Souza E.M."/>
        </authorList>
    </citation>
    <scope>NUCLEOTIDE SEQUENCE [LARGE SCALE GENOMIC DNA]</scope>
    <source>
        <strain evidence="2 3">CBS 131958</strain>
    </source>
</reference>